<keyword evidence="3" id="KW-1185">Reference proteome</keyword>
<proteinExistence type="predicted"/>
<dbReference type="Proteomes" id="UP001249851">
    <property type="component" value="Unassembled WGS sequence"/>
</dbReference>
<dbReference type="GO" id="GO:0006487">
    <property type="term" value="P:protein N-linked glycosylation"/>
    <property type="evidence" value="ECO:0007669"/>
    <property type="project" value="TreeGrafter"/>
</dbReference>
<dbReference type="GO" id="GO:0008375">
    <property type="term" value="F:acetylglucosaminyltransferase activity"/>
    <property type="evidence" value="ECO:0007669"/>
    <property type="project" value="TreeGrafter"/>
</dbReference>
<gene>
    <name evidence="2" type="ORF">P5673_009167</name>
</gene>
<dbReference type="Pfam" id="PF04666">
    <property type="entry name" value="MGAT4_cons"/>
    <property type="match status" value="1"/>
</dbReference>
<dbReference type="InterPro" id="IPR057279">
    <property type="entry name" value="MGAT4"/>
</dbReference>
<evidence type="ECO:0000313" key="2">
    <source>
        <dbReference type="EMBL" id="KAK2566542.1"/>
    </source>
</evidence>
<dbReference type="PANTHER" id="PTHR12062:SF0">
    <property type="entry name" value="ALPHA-1,3-MANNOSYL-GLYCOPROTEIN 4-BETA-N-ACETYLGLUCOSAMINYLTRANSFERASE B"/>
    <property type="match status" value="1"/>
</dbReference>
<sequence length="784" mass="88296">MTTGDHEVGNLIQAVRSLKANMELAEYTEVVLVPVIERGSNEATIKQLEKDFGSDIDSGLVQVISPTNVFFEKTQSMEPWRWEDVSFIDDFKKKTYHYNIRLAFLFRYCFHISKHFLLFTDQARAVKPYLSIIKQVVGDFENQKLSSYAHDFGANALPGLGRLYPRKVIGDMAEFVVLFAYGPLPSQLLDSYQFIKVRLKESRQTLETTLFDMTTELRGSKPITEVKTATDFVRGHEFEKAFHYKESFAWLQAPKANQSLDIVFKDPLLISHVRIATGSPLYRDVSGNGKVLVCGSVPETDSPHDSICAEIGDFRDPIMDVNVPEKILDFPAMGISNLNDEVINLLVDHGTYVQIEATCSDIFKDSLHSCRTSSSHVGSPVADCSSESLSTRCKGLFDDEEVKRGLVLGGKSNNEVFLSVGIMATGDHEVDNLIQAVRSLKANMEVAEYTEVVLVPVIERGSNEATIKQLEKDFGSDIDSGLVQVISPTNVFFEKAQSMIEPSGWEDVSFTNDFKKKMYYYNIRLAFLLRYCFHISENFLLLTDQARAVKPYLSIIKQVVGDFENQKLSSYAHDFGAYALPGLGRLYPKKVIGDLAEFGVLFAYGPLPIQLLDSYHLAKASLKGSRQTLETTLFDMTTELQGFKPILEVKTAIDFARGHEFEKAFYYKENFAWLQGPKADQSLDIVLRDPLLISRVRIATGSPLYIDILGNSMVLACGNVQETDTCHDSICAEIGDFRDPVMDVNVPEKILDFPVKCLRIIFTADVKHWVIIREISIWLREPKK</sequence>
<protein>
    <recommendedName>
        <fullName evidence="1">MGAT4 conserved region domain-containing protein</fullName>
    </recommendedName>
</protein>
<dbReference type="InterPro" id="IPR006759">
    <property type="entry name" value="Glyco_transf_54"/>
</dbReference>
<dbReference type="AlphaFoldDB" id="A0AAD9QS51"/>
<reference evidence="2" key="2">
    <citation type="journal article" date="2023" name="Science">
        <title>Genomic signatures of disease resistance in endangered staghorn corals.</title>
        <authorList>
            <person name="Vollmer S.V."/>
            <person name="Selwyn J.D."/>
            <person name="Despard B.A."/>
            <person name="Roesel C.L."/>
        </authorList>
    </citation>
    <scope>NUCLEOTIDE SEQUENCE</scope>
    <source>
        <strain evidence="2">K2</strain>
    </source>
</reference>
<name>A0AAD9QS51_ACRCE</name>
<accession>A0AAD9QS51</accession>
<feature type="domain" description="MGAT4 conserved region" evidence="1">
    <location>
        <begin position="407"/>
        <end position="617"/>
    </location>
</feature>
<evidence type="ECO:0000259" key="1">
    <source>
        <dbReference type="Pfam" id="PF04666"/>
    </source>
</evidence>
<reference evidence="2" key="1">
    <citation type="journal article" date="2023" name="G3 (Bethesda)">
        <title>Whole genome assembly and annotation of the endangered Caribbean coral Acropora cervicornis.</title>
        <authorList>
            <person name="Selwyn J.D."/>
            <person name="Vollmer S.V."/>
        </authorList>
    </citation>
    <scope>NUCLEOTIDE SEQUENCE</scope>
    <source>
        <strain evidence="2">K2</strain>
    </source>
</reference>
<dbReference type="EMBL" id="JARQWQ010000016">
    <property type="protein sequence ID" value="KAK2566542.1"/>
    <property type="molecule type" value="Genomic_DNA"/>
</dbReference>
<comment type="caution">
    <text evidence="2">The sequence shown here is derived from an EMBL/GenBank/DDBJ whole genome shotgun (WGS) entry which is preliminary data.</text>
</comment>
<evidence type="ECO:0000313" key="3">
    <source>
        <dbReference type="Proteomes" id="UP001249851"/>
    </source>
</evidence>
<dbReference type="PANTHER" id="PTHR12062">
    <property type="entry name" value="N-ACETYLGLUCOSAMINYLTRANSFERASE VI"/>
    <property type="match status" value="1"/>
</dbReference>
<organism evidence="2 3">
    <name type="scientific">Acropora cervicornis</name>
    <name type="common">Staghorn coral</name>
    <dbReference type="NCBI Taxonomy" id="6130"/>
    <lineage>
        <taxon>Eukaryota</taxon>
        <taxon>Metazoa</taxon>
        <taxon>Cnidaria</taxon>
        <taxon>Anthozoa</taxon>
        <taxon>Hexacorallia</taxon>
        <taxon>Scleractinia</taxon>
        <taxon>Astrocoeniina</taxon>
        <taxon>Acroporidae</taxon>
        <taxon>Acropora</taxon>
    </lineage>
</organism>